<proteinExistence type="predicted"/>
<dbReference type="Gene3D" id="3.30.70.330">
    <property type="match status" value="1"/>
</dbReference>
<dbReference type="RefSeq" id="WP_173777910.1">
    <property type="nucleotide sequence ID" value="NZ_JABSNO010000002.1"/>
</dbReference>
<feature type="region of interest" description="Disordered" evidence="2">
    <location>
        <begin position="70"/>
        <end position="99"/>
    </location>
</feature>
<feature type="domain" description="RRM" evidence="3">
    <location>
        <begin position="1"/>
        <end position="79"/>
    </location>
</feature>
<dbReference type="SMART" id="SM00360">
    <property type="entry name" value="RRM"/>
    <property type="match status" value="1"/>
</dbReference>
<dbReference type="PANTHER" id="PTHR48027">
    <property type="entry name" value="HETEROGENEOUS NUCLEAR RIBONUCLEOPROTEIN 87F-RELATED"/>
    <property type="match status" value="1"/>
</dbReference>
<evidence type="ECO:0000313" key="4">
    <source>
        <dbReference type="EMBL" id="NRS91275.1"/>
    </source>
</evidence>
<dbReference type="InterPro" id="IPR012677">
    <property type="entry name" value="Nucleotide-bd_a/b_plait_sf"/>
</dbReference>
<dbReference type="AlphaFoldDB" id="A0A8J8K432"/>
<evidence type="ECO:0000259" key="3">
    <source>
        <dbReference type="PROSITE" id="PS50102"/>
    </source>
</evidence>
<protein>
    <submittedName>
        <fullName evidence="4">RNA recognition motif-containing protein</fullName>
    </submittedName>
</protein>
<keyword evidence="5" id="KW-1185">Reference proteome</keyword>
<dbReference type="Proteomes" id="UP000610746">
    <property type="component" value="Unassembled WGS sequence"/>
</dbReference>
<reference evidence="4" key="1">
    <citation type="submission" date="2020-05" db="EMBL/GenBank/DDBJ databases">
        <title>Genomic Encyclopedia of Type Strains, Phase IV (KMG-V): Genome sequencing to study the core and pangenomes of soil and plant-associated prokaryotes.</title>
        <authorList>
            <person name="Whitman W."/>
        </authorList>
    </citation>
    <scope>NUCLEOTIDE SEQUENCE</scope>
    <source>
        <strain evidence="4">16F</strain>
    </source>
</reference>
<evidence type="ECO:0000313" key="5">
    <source>
        <dbReference type="Proteomes" id="UP000610746"/>
    </source>
</evidence>
<dbReference type="SUPFAM" id="SSF54928">
    <property type="entry name" value="RNA-binding domain, RBD"/>
    <property type="match status" value="1"/>
</dbReference>
<gene>
    <name evidence="4" type="ORF">HNQ03_000341</name>
</gene>
<evidence type="ECO:0000256" key="2">
    <source>
        <dbReference type="SAM" id="MobiDB-lite"/>
    </source>
</evidence>
<dbReference type="InterPro" id="IPR035979">
    <property type="entry name" value="RBD_domain_sf"/>
</dbReference>
<dbReference type="EMBL" id="JABSNO010000002">
    <property type="protein sequence ID" value="NRS91275.1"/>
    <property type="molecule type" value="Genomic_DNA"/>
</dbReference>
<dbReference type="InterPro" id="IPR052462">
    <property type="entry name" value="SLIRP/GR-RBP-like"/>
</dbReference>
<organism evidence="4 5">
    <name type="scientific">Frigoriflavimonas asaccharolytica</name>
    <dbReference type="NCBI Taxonomy" id="2735899"/>
    <lineage>
        <taxon>Bacteria</taxon>
        <taxon>Pseudomonadati</taxon>
        <taxon>Bacteroidota</taxon>
        <taxon>Flavobacteriia</taxon>
        <taxon>Flavobacteriales</taxon>
        <taxon>Weeksellaceae</taxon>
        <taxon>Frigoriflavimonas</taxon>
    </lineage>
</organism>
<dbReference type="PROSITE" id="PS50102">
    <property type="entry name" value="RRM"/>
    <property type="match status" value="1"/>
</dbReference>
<keyword evidence="1" id="KW-0694">RNA-binding</keyword>
<evidence type="ECO:0000256" key="1">
    <source>
        <dbReference type="ARBA" id="ARBA00022884"/>
    </source>
</evidence>
<feature type="compositionally biased region" description="Basic and acidic residues" evidence="2">
    <location>
        <begin position="77"/>
        <end position="99"/>
    </location>
</feature>
<name>A0A8J8K432_9FLAO</name>
<comment type="caution">
    <text evidence="4">The sequence shown here is derived from an EMBL/GenBank/DDBJ whole genome shotgun (WGS) entry which is preliminary data.</text>
</comment>
<dbReference type="Pfam" id="PF00076">
    <property type="entry name" value="RRM_1"/>
    <property type="match status" value="1"/>
</dbReference>
<sequence length="99" mass="11598">MNIFISNLNYNTVESELEALFQNYGDVDSAKIITDRDTGRSRGFGFVEMSNEEDAGKAIEELNQREFKQKVLNVSEARPREERPRRDSNSRPNERRNNW</sequence>
<dbReference type="GO" id="GO:0003723">
    <property type="term" value="F:RNA binding"/>
    <property type="evidence" value="ECO:0007669"/>
    <property type="project" value="UniProtKB-KW"/>
</dbReference>
<accession>A0A8J8K432</accession>
<dbReference type="InterPro" id="IPR000504">
    <property type="entry name" value="RRM_dom"/>
</dbReference>